<dbReference type="Proteomes" id="UP000185860">
    <property type="component" value="Unassembled WGS sequence"/>
</dbReference>
<comment type="caution">
    <text evidence="1">The sequence shown here is derived from an EMBL/GenBank/DDBJ whole genome shotgun (WGS) entry which is preliminary data.</text>
</comment>
<name>A0A1U7I818_9CYAN</name>
<organism evidence="1 2">
    <name type="scientific">[Phormidium ambiguum] IAM M-71</name>
    <dbReference type="NCBI Taxonomy" id="454136"/>
    <lineage>
        <taxon>Bacteria</taxon>
        <taxon>Bacillati</taxon>
        <taxon>Cyanobacteriota</taxon>
        <taxon>Cyanophyceae</taxon>
        <taxon>Oscillatoriophycideae</taxon>
        <taxon>Aerosakkonematales</taxon>
        <taxon>Aerosakkonemataceae</taxon>
        <taxon>Floridanema</taxon>
    </lineage>
</organism>
<gene>
    <name evidence="1" type="ORF">NIES2119_25990</name>
</gene>
<proteinExistence type="predicted"/>
<protein>
    <submittedName>
        <fullName evidence="1">Uncharacterized protein</fullName>
    </submittedName>
</protein>
<dbReference type="EMBL" id="MRCE01000038">
    <property type="protein sequence ID" value="OKH32588.1"/>
    <property type="molecule type" value="Genomic_DNA"/>
</dbReference>
<dbReference type="OrthoDB" id="489604at2"/>
<reference evidence="1 2" key="1">
    <citation type="submission" date="2016-11" db="EMBL/GenBank/DDBJ databases">
        <title>Draft Genome Sequences of Nine Cyanobacterial Strains from Diverse Habitats.</title>
        <authorList>
            <person name="Zhu T."/>
            <person name="Hou S."/>
            <person name="Lu X."/>
            <person name="Hess W.R."/>
        </authorList>
    </citation>
    <scope>NUCLEOTIDE SEQUENCE [LARGE SCALE GENOMIC DNA]</scope>
    <source>
        <strain evidence="1 2">IAM M-71</strain>
    </source>
</reference>
<accession>A0A1U7I818</accession>
<evidence type="ECO:0000313" key="1">
    <source>
        <dbReference type="EMBL" id="OKH32588.1"/>
    </source>
</evidence>
<sequence>MTQPDGSEELYEFRCTRNTPYLHDCLGHDNLTVRQGYYIKARDVADAIEKMAQRFPEDTAGFTAIT</sequence>
<evidence type="ECO:0000313" key="2">
    <source>
        <dbReference type="Proteomes" id="UP000185860"/>
    </source>
</evidence>
<dbReference type="RefSeq" id="WP_073596392.1">
    <property type="nucleotide sequence ID" value="NZ_MRCE01000038.1"/>
</dbReference>
<dbReference type="AlphaFoldDB" id="A0A1U7I818"/>